<name>A0A9P6JFD4_9FUNG</name>
<organism evidence="12 13">
    <name type="scientific">Modicella reniformis</name>
    <dbReference type="NCBI Taxonomy" id="1440133"/>
    <lineage>
        <taxon>Eukaryota</taxon>
        <taxon>Fungi</taxon>
        <taxon>Fungi incertae sedis</taxon>
        <taxon>Mucoromycota</taxon>
        <taxon>Mortierellomycotina</taxon>
        <taxon>Mortierellomycetes</taxon>
        <taxon>Mortierellales</taxon>
        <taxon>Mortierellaceae</taxon>
        <taxon>Modicella</taxon>
    </lineage>
</organism>
<feature type="compositionally biased region" description="Basic and acidic residues" evidence="10">
    <location>
        <begin position="212"/>
        <end position="237"/>
    </location>
</feature>
<reference evidence="12" key="1">
    <citation type="journal article" date="2020" name="Fungal Divers.">
        <title>Resolving the Mortierellaceae phylogeny through synthesis of multi-gene phylogenetics and phylogenomics.</title>
        <authorList>
            <person name="Vandepol N."/>
            <person name="Liber J."/>
            <person name="Desiro A."/>
            <person name="Na H."/>
            <person name="Kennedy M."/>
            <person name="Barry K."/>
            <person name="Grigoriev I.V."/>
            <person name="Miller A.N."/>
            <person name="O'Donnell K."/>
            <person name="Stajich J.E."/>
            <person name="Bonito G."/>
        </authorList>
    </citation>
    <scope>NUCLEOTIDE SEQUENCE</scope>
    <source>
        <strain evidence="12">MES-2147</strain>
    </source>
</reference>
<dbReference type="GO" id="GO:0070588">
    <property type="term" value="P:calcium ion transmembrane transport"/>
    <property type="evidence" value="ECO:0007669"/>
    <property type="project" value="TreeGrafter"/>
</dbReference>
<evidence type="ECO:0000256" key="7">
    <source>
        <dbReference type="ARBA" id="ARBA00023136"/>
    </source>
</evidence>
<keyword evidence="13" id="KW-1185">Reference proteome</keyword>
<feature type="region of interest" description="Disordered" evidence="10">
    <location>
        <begin position="212"/>
        <end position="295"/>
    </location>
</feature>
<dbReference type="PANTHER" id="PTHR10125">
    <property type="entry name" value="P2X PURINOCEPTOR"/>
    <property type="match status" value="1"/>
</dbReference>
<feature type="non-terminal residue" evidence="12">
    <location>
        <position position="295"/>
    </location>
</feature>
<evidence type="ECO:0000256" key="2">
    <source>
        <dbReference type="ARBA" id="ARBA00009848"/>
    </source>
</evidence>
<dbReference type="OrthoDB" id="494673at2759"/>
<evidence type="ECO:0000256" key="5">
    <source>
        <dbReference type="ARBA" id="ARBA00022989"/>
    </source>
</evidence>
<comment type="caution">
    <text evidence="12">The sequence shown here is derived from an EMBL/GenBank/DDBJ whole genome shotgun (WGS) entry which is preliminary data.</text>
</comment>
<evidence type="ECO:0000256" key="9">
    <source>
        <dbReference type="ARBA" id="ARBA00023303"/>
    </source>
</evidence>
<evidence type="ECO:0000256" key="3">
    <source>
        <dbReference type="ARBA" id="ARBA00022448"/>
    </source>
</evidence>
<dbReference type="GO" id="GO:0012505">
    <property type="term" value="C:endomembrane system"/>
    <property type="evidence" value="ECO:0007669"/>
    <property type="project" value="UniProtKB-SubCell"/>
</dbReference>
<feature type="transmembrane region" description="Helical" evidence="11">
    <location>
        <begin position="170"/>
        <end position="193"/>
    </location>
</feature>
<dbReference type="GO" id="GO:0007165">
    <property type="term" value="P:signal transduction"/>
    <property type="evidence" value="ECO:0007669"/>
    <property type="project" value="UniProtKB-ARBA"/>
</dbReference>
<dbReference type="InterPro" id="IPR059116">
    <property type="entry name" value="P2X_receptor"/>
</dbReference>
<dbReference type="Proteomes" id="UP000749646">
    <property type="component" value="Unassembled WGS sequence"/>
</dbReference>
<dbReference type="GO" id="GO:0016020">
    <property type="term" value="C:membrane"/>
    <property type="evidence" value="ECO:0007669"/>
    <property type="project" value="TreeGrafter"/>
</dbReference>
<dbReference type="PANTHER" id="PTHR10125:SF31">
    <property type="entry name" value="P2X RECEPTOR E"/>
    <property type="match status" value="1"/>
</dbReference>
<dbReference type="Pfam" id="PF00864">
    <property type="entry name" value="P2X_receptor"/>
    <property type="match status" value="1"/>
</dbReference>
<sequence>MVPLSLMADIERFTIMMEHSIRGDASGIQLRSGNMVSGILRDSKTEEVLRTFTDESRYKNPTTRVAGDIITVAELLKAAGVNLNELSQAPSADKDESIRSAGVVIIVVINYAAKGWNPGRISYEYLPKAIIDQEYKAIETSRNFRDGDRVEINRHGIRIIFSQTGQLGHFSFITLLTNVVAAVALFKVANLIVELMMLRFHSQKARYVSHKFEHAKDANTPDEDTGRRDENTGRRDSVQNQEGTSGQGTSNHLFFGARQNTNSSGGQTQNSGKSSQKNNDNYGETSSESDENDEE</sequence>
<comment type="similarity">
    <text evidence="2">Belongs to the P2X receptor family.</text>
</comment>
<keyword evidence="3" id="KW-0813">Transport</keyword>
<dbReference type="Gene3D" id="1.10.287.940">
    <property type="entry name" value="atp-gated p2x4 ion channel"/>
    <property type="match status" value="1"/>
</dbReference>
<gene>
    <name evidence="12" type="primary">UNK1</name>
    <name evidence="12" type="ORF">BGZ65_011736</name>
</gene>
<evidence type="ECO:0000256" key="6">
    <source>
        <dbReference type="ARBA" id="ARBA00023065"/>
    </source>
</evidence>
<evidence type="ECO:0000256" key="10">
    <source>
        <dbReference type="SAM" id="MobiDB-lite"/>
    </source>
</evidence>
<accession>A0A9P6JFD4</accession>
<dbReference type="GO" id="GO:0015267">
    <property type="term" value="F:channel activity"/>
    <property type="evidence" value="ECO:0007669"/>
    <property type="project" value="UniProtKB-ARBA"/>
</dbReference>
<keyword evidence="8" id="KW-1071">Ligand-gated ion channel</keyword>
<keyword evidence="9" id="KW-0407">Ion channel</keyword>
<comment type="subcellular location">
    <subcellularLocation>
        <location evidence="1">Endomembrane system</location>
    </subcellularLocation>
</comment>
<evidence type="ECO:0000256" key="1">
    <source>
        <dbReference type="ARBA" id="ARBA00004308"/>
    </source>
</evidence>
<evidence type="ECO:0000256" key="4">
    <source>
        <dbReference type="ARBA" id="ARBA00022692"/>
    </source>
</evidence>
<evidence type="ECO:0000256" key="8">
    <source>
        <dbReference type="ARBA" id="ARBA00023286"/>
    </source>
</evidence>
<keyword evidence="4 11" id="KW-0812">Transmembrane</keyword>
<evidence type="ECO:0000313" key="13">
    <source>
        <dbReference type="Proteomes" id="UP000749646"/>
    </source>
</evidence>
<keyword evidence="6" id="KW-0406">Ion transport</keyword>
<evidence type="ECO:0000256" key="11">
    <source>
        <dbReference type="SAM" id="Phobius"/>
    </source>
</evidence>
<keyword evidence="7 11" id="KW-0472">Membrane</keyword>
<dbReference type="AlphaFoldDB" id="A0A9P6JFD4"/>
<protein>
    <submittedName>
        <fullName evidence="12">Cytochrome c oxidase subunit 1</fullName>
    </submittedName>
</protein>
<feature type="compositionally biased region" description="Polar residues" evidence="10">
    <location>
        <begin position="238"/>
        <end position="283"/>
    </location>
</feature>
<dbReference type="EMBL" id="JAAAHW010005159">
    <property type="protein sequence ID" value="KAF9969662.1"/>
    <property type="molecule type" value="Genomic_DNA"/>
</dbReference>
<proteinExistence type="inferred from homology"/>
<evidence type="ECO:0000313" key="12">
    <source>
        <dbReference type="EMBL" id="KAF9969662.1"/>
    </source>
</evidence>
<keyword evidence="5 11" id="KW-1133">Transmembrane helix</keyword>